<evidence type="ECO:0000256" key="2">
    <source>
        <dbReference type="ARBA" id="ARBA00005179"/>
    </source>
</evidence>
<dbReference type="InterPro" id="IPR002401">
    <property type="entry name" value="Cyt_P450_E_grp-I"/>
</dbReference>
<comment type="pathway">
    <text evidence="2">Secondary metabolite biosynthesis.</text>
</comment>
<gene>
    <name evidence="11" type="ORF">CTheo_8044</name>
</gene>
<keyword evidence="4 9" id="KW-0349">Heme</keyword>
<dbReference type="Gene3D" id="1.10.630.10">
    <property type="entry name" value="Cytochrome P450"/>
    <property type="match status" value="1"/>
</dbReference>
<evidence type="ECO:0000256" key="4">
    <source>
        <dbReference type="ARBA" id="ARBA00022617"/>
    </source>
</evidence>
<evidence type="ECO:0000256" key="1">
    <source>
        <dbReference type="ARBA" id="ARBA00001971"/>
    </source>
</evidence>
<dbReference type="EMBL" id="SSOP01000433">
    <property type="protein sequence ID" value="KAB5588512.1"/>
    <property type="molecule type" value="Genomic_DNA"/>
</dbReference>
<reference evidence="11 12" key="1">
    <citation type="journal article" date="2019" name="Fungal Biol. Biotechnol.">
        <title>Draft genome sequence of fastidious pathogen Ceratobasidium theobromae, which causes vascular-streak dieback in Theobroma cacao.</title>
        <authorList>
            <person name="Ali S.S."/>
            <person name="Asman A."/>
            <person name="Shao J."/>
            <person name="Firmansyah A.P."/>
            <person name="Susilo A.W."/>
            <person name="Rosmana A."/>
            <person name="McMahon P."/>
            <person name="Junaid M."/>
            <person name="Guest D."/>
            <person name="Kheng T.Y."/>
            <person name="Meinhardt L.W."/>
            <person name="Bailey B.A."/>
        </authorList>
    </citation>
    <scope>NUCLEOTIDE SEQUENCE [LARGE SCALE GENOMIC DNA]</scope>
    <source>
        <strain evidence="11 12">CT2</strain>
    </source>
</reference>
<dbReference type="OrthoDB" id="2789670at2759"/>
<dbReference type="InterPro" id="IPR036396">
    <property type="entry name" value="Cyt_P450_sf"/>
</dbReference>
<keyword evidence="8 10" id="KW-0503">Monooxygenase</keyword>
<evidence type="ECO:0000256" key="5">
    <source>
        <dbReference type="ARBA" id="ARBA00022723"/>
    </source>
</evidence>
<dbReference type="GO" id="GO:0004497">
    <property type="term" value="F:monooxygenase activity"/>
    <property type="evidence" value="ECO:0007669"/>
    <property type="project" value="UniProtKB-KW"/>
</dbReference>
<dbReference type="PANTHER" id="PTHR46300">
    <property type="entry name" value="P450, PUTATIVE (EUROFUNG)-RELATED-RELATED"/>
    <property type="match status" value="1"/>
</dbReference>
<accession>A0A5N5Q9S0</accession>
<dbReference type="Proteomes" id="UP000383932">
    <property type="component" value="Unassembled WGS sequence"/>
</dbReference>
<evidence type="ECO:0000256" key="10">
    <source>
        <dbReference type="RuleBase" id="RU000461"/>
    </source>
</evidence>
<dbReference type="Pfam" id="PF00067">
    <property type="entry name" value="p450"/>
    <property type="match status" value="1"/>
</dbReference>
<dbReference type="PANTHER" id="PTHR46300:SF7">
    <property type="entry name" value="P450, PUTATIVE (EUROFUNG)-RELATED"/>
    <property type="match status" value="1"/>
</dbReference>
<evidence type="ECO:0000256" key="6">
    <source>
        <dbReference type="ARBA" id="ARBA00023002"/>
    </source>
</evidence>
<evidence type="ECO:0000256" key="3">
    <source>
        <dbReference type="ARBA" id="ARBA00010617"/>
    </source>
</evidence>
<dbReference type="CDD" id="cd11065">
    <property type="entry name" value="CYP64-like"/>
    <property type="match status" value="1"/>
</dbReference>
<proteinExistence type="inferred from homology"/>
<dbReference type="PROSITE" id="PS00086">
    <property type="entry name" value="CYTOCHROME_P450"/>
    <property type="match status" value="1"/>
</dbReference>
<dbReference type="GO" id="GO:0005506">
    <property type="term" value="F:iron ion binding"/>
    <property type="evidence" value="ECO:0007669"/>
    <property type="project" value="InterPro"/>
</dbReference>
<evidence type="ECO:0000313" key="11">
    <source>
        <dbReference type="EMBL" id="KAB5588512.1"/>
    </source>
</evidence>
<keyword evidence="6 10" id="KW-0560">Oxidoreductase</keyword>
<organism evidence="11 12">
    <name type="scientific">Ceratobasidium theobromae</name>
    <dbReference type="NCBI Taxonomy" id="1582974"/>
    <lineage>
        <taxon>Eukaryota</taxon>
        <taxon>Fungi</taxon>
        <taxon>Dikarya</taxon>
        <taxon>Basidiomycota</taxon>
        <taxon>Agaricomycotina</taxon>
        <taxon>Agaricomycetes</taxon>
        <taxon>Cantharellales</taxon>
        <taxon>Ceratobasidiaceae</taxon>
        <taxon>Ceratobasidium</taxon>
    </lineage>
</organism>
<name>A0A5N5Q9S0_9AGAM</name>
<evidence type="ECO:0000313" key="12">
    <source>
        <dbReference type="Proteomes" id="UP000383932"/>
    </source>
</evidence>
<comment type="similarity">
    <text evidence="3 10">Belongs to the cytochrome P450 family.</text>
</comment>
<dbReference type="InterPro" id="IPR017972">
    <property type="entry name" value="Cyt_P450_CS"/>
</dbReference>
<sequence>MSVKIKLPEGEWLPHIPLHPNPNFQMGLREVSNSLDARDVLYVALGLLTTALLRTWHRRAPHKKHAYPPSPRSFPILGNIFSVPSGMEHTAYMTLSRQLNSDIVFLKLLDKKILILNSSKAATDLLEKNSSTYSDRAAIPMIGDSTLMDWADFPSLLGYNELWRSHRRMLNNWLNARTVAQFHDLQERQSRLMLQRLLDVVNDTSHELFSGVKEVFFFSLASTMFQLAYGYQLRDKHDPIFKEAVLAIDNMIEAGMYTNFLVNLFPALSYVPDWFPGTGWKRTAREWRKQKEHAVNVPYEWTKAQVAAGVAEPSILRELLQNHKLTSEWDVEERDRRLKQLAMVIYAGGTDTSSNVLTKFIAAMVLNPHVQAKAQQELEEVLGQFTLPTMADQDRLPYIRNVVLETLRWHPVVPLGIPHMCFEDDVYRGYEIPKGTIVIGNIWAMSRDENIYKDPETFDPDRFLDPTVPPLSGFGWGRRKCPGIHFGEASVFISIASMLATFTFSKKKNAHGEEVIPEVKEASNSMIMGLKSFEFEMKVRSDKHRQLIQHGM</sequence>
<dbReference type="SUPFAM" id="SSF48264">
    <property type="entry name" value="Cytochrome P450"/>
    <property type="match status" value="1"/>
</dbReference>
<dbReference type="InterPro" id="IPR001128">
    <property type="entry name" value="Cyt_P450"/>
</dbReference>
<dbReference type="AlphaFoldDB" id="A0A5N5Q9S0"/>
<keyword evidence="12" id="KW-1185">Reference proteome</keyword>
<evidence type="ECO:0000256" key="8">
    <source>
        <dbReference type="ARBA" id="ARBA00023033"/>
    </source>
</evidence>
<evidence type="ECO:0000256" key="9">
    <source>
        <dbReference type="PIRSR" id="PIRSR602401-1"/>
    </source>
</evidence>
<dbReference type="InterPro" id="IPR050364">
    <property type="entry name" value="Cytochrome_P450_fung"/>
</dbReference>
<protein>
    <submittedName>
        <fullName evidence="11">O-methylsterigmatocystin oxidoreductase</fullName>
    </submittedName>
</protein>
<keyword evidence="7 9" id="KW-0408">Iron</keyword>
<dbReference type="PRINTS" id="PR00463">
    <property type="entry name" value="EP450I"/>
</dbReference>
<dbReference type="GO" id="GO:0016705">
    <property type="term" value="F:oxidoreductase activity, acting on paired donors, with incorporation or reduction of molecular oxygen"/>
    <property type="evidence" value="ECO:0007669"/>
    <property type="project" value="InterPro"/>
</dbReference>
<comment type="caution">
    <text evidence="11">The sequence shown here is derived from an EMBL/GenBank/DDBJ whole genome shotgun (WGS) entry which is preliminary data.</text>
</comment>
<dbReference type="GO" id="GO:0020037">
    <property type="term" value="F:heme binding"/>
    <property type="evidence" value="ECO:0007669"/>
    <property type="project" value="InterPro"/>
</dbReference>
<keyword evidence="5 9" id="KW-0479">Metal-binding</keyword>
<evidence type="ECO:0000256" key="7">
    <source>
        <dbReference type="ARBA" id="ARBA00023004"/>
    </source>
</evidence>
<comment type="cofactor">
    <cofactor evidence="1 9">
        <name>heme</name>
        <dbReference type="ChEBI" id="CHEBI:30413"/>
    </cofactor>
</comment>
<feature type="binding site" description="axial binding residue" evidence="9">
    <location>
        <position position="481"/>
    </location>
    <ligand>
        <name>heme</name>
        <dbReference type="ChEBI" id="CHEBI:30413"/>
    </ligand>
    <ligandPart>
        <name>Fe</name>
        <dbReference type="ChEBI" id="CHEBI:18248"/>
    </ligandPart>
</feature>